<reference evidence="1 2" key="1">
    <citation type="journal article" date="2019" name="Commun. Biol.">
        <title>The bagworm genome reveals a unique fibroin gene that provides high tensile strength.</title>
        <authorList>
            <person name="Kono N."/>
            <person name="Nakamura H."/>
            <person name="Ohtoshi R."/>
            <person name="Tomita M."/>
            <person name="Numata K."/>
            <person name="Arakawa K."/>
        </authorList>
    </citation>
    <scope>NUCLEOTIDE SEQUENCE [LARGE SCALE GENOMIC DNA]</scope>
</reference>
<comment type="caution">
    <text evidence="1">The sequence shown here is derived from an EMBL/GenBank/DDBJ whole genome shotgun (WGS) entry which is preliminary data.</text>
</comment>
<dbReference type="AlphaFoldDB" id="A0A4C1XU73"/>
<evidence type="ECO:0000313" key="2">
    <source>
        <dbReference type="Proteomes" id="UP000299102"/>
    </source>
</evidence>
<protein>
    <submittedName>
        <fullName evidence="1">Uncharacterized protein</fullName>
    </submittedName>
</protein>
<sequence>MQERWCPQLRDKYEDLLYPPRLVIDDFRDLMMEQEGAHGKFVIKRRNSIQFSFITFVLIRNSKAKQYVRIEFELICFVLESTLVLYDIEDLKMETIGHHEYGDGMTNVRNKTTQPCRV</sequence>
<proteinExistence type="predicted"/>
<gene>
    <name evidence="1" type="ORF">EVAR_51293_1</name>
</gene>
<dbReference type="Proteomes" id="UP000299102">
    <property type="component" value="Unassembled WGS sequence"/>
</dbReference>
<keyword evidence="2" id="KW-1185">Reference proteome</keyword>
<dbReference type="EMBL" id="BGZK01000948">
    <property type="protein sequence ID" value="GBP66124.1"/>
    <property type="molecule type" value="Genomic_DNA"/>
</dbReference>
<name>A0A4C1XU73_EUMVA</name>
<accession>A0A4C1XU73</accession>
<evidence type="ECO:0000313" key="1">
    <source>
        <dbReference type="EMBL" id="GBP66124.1"/>
    </source>
</evidence>
<organism evidence="1 2">
    <name type="scientific">Eumeta variegata</name>
    <name type="common">Bagworm moth</name>
    <name type="synonym">Eumeta japonica</name>
    <dbReference type="NCBI Taxonomy" id="151549"/>
    <lineage>
        <taxon>Eukaryota</taxon>
        <taxon>Metazoa</taxon>
        <taxon>Ecdysozoa</taxon>
        <taxon>Arthropoda</taxon>
        <taxon>Hexapoda</taxon>
        <taxon>Insecta</taxon>
        <taxon>Pterygota</taxon>
        <taxon>Neoptera</taxon>
        <taxon>Endopterygota</taxon>
        <taxon>Lepidoptera</taxon>
        <taxon>Glossata</taxon>
        <taxon>Ditrysia</taxon>
        <taxon>Tineoidea</taxon>
        <taxon>Psychidae</taxon>
        <taxon>Oiketicinae</taxon>
        <taxon>Eumeta</taxon>
    </lineage>
</organism>